<evidence type="ECO:0000256" key="10">
    <source>
        <dbReference type="ARBA" id="ARBA00023146"/>
    </source>
</evidence>
<evidence type="ECO:0000313" key="14">
    <source>
        <dbReference type="EMBL" id="SUZ81642.1"/>
    </source>
</evidence>
<dbReference type="GO" id="GO:0004814">
    <property type="term" value="F:arginine-tRNA ligase activity"/>
    <property type="evidence" value="ECO:0007669"/>
    <property type="project" value="UniProtKB-EC"/>
</dbReference>
<feature type="domain" description="DALR anticodon binding" evidence="12">
    <location>
        <begin position="426"/>
        <end position="544"/>
    </location>
</feature>
<evidence type="ECO:0000256" key="11">
    <source>
        <dbReference type="ARBA" id="ARBA00049339"/>
    </source>
</evidence>
<dbReference type="SMART" id="SM01016">
    <property type="entry name" value="Arg_tRNA_synt_N"/>
    <property type="match status" value="1"/>
</dbReference>
<dbReference type="PROSITE" id="PS00178">
    <property type="entry name" value="AA_TRNA_LIGASE_I"/>
    <property type="match status" value="1"/>
</dbReference>
<comment type="subunit">
    <text evidence="3">Monomer.</text>
</comment>
<dbReference type="CDD" id="cd00671">
    <property type="entry name" value="ArgRS_core"/>
    <property type="match status" value="1"/>
</dbReference>
<evidence type="ECO:0000259" key="13">
    <source>
        <dbReference type="SMART" id="SM01016"/>
    </source>
</evidence>
<dbReference type="EC" id="6.1.1.19" evidence="4"/>
<dbReference type="Gene3D" id="3.30.1360.70">
    <property type="entry name" value="Arginyl tRNA synthetase N-terminal domain"/>
    <property type="match status" value="1"/>
</dbReference>
<accession>A0A381QQK5</accession>
<dbReference type="InterPro" id="IPR036695">
    <property type="entry name" value="Arg-tRNA-synth_N_sf"/>
</dbReference>
<dbReference type="EMBL" id="UINC01001476">
    <property type="protein sequence ID" value="SUZ81642.1"/>
    <property type="molecule type" value="Genomic_DNA"/>
</dbReference>
<evidence type="ECO:0000256" key="5">
    <source>
        <dbReference type="ARBA" id="ARBA00022490"/>
    </source>
</evidence>
<dbReference type="Pfam" id="PF05746">
    <property type="entry name" value="DALR_1"/>
    <property type="match status" value="1"/>
</dbReference>
<evidence type="ECO:0000256" key="1">
    <source>
        <dbReference type="ARBA" id="ARBA00004496"/>
    </source>
</evidence>
<name>A0A381QQK5_9ZZZZ</name>
<evidence type="ECO:0000256" key="4">
    <source>
        <dbReference type="ARBA" id="ARBA00012837"/>
    </source>
</evidence>
<dbReference type="PANTHER" id="PTHR11956">
    <property type="entry name" value="ARGINYL-TRNA SYNTHETASE"/>
    <property type="match status" value="1"/>
</dbReference>
<dbReference type="FunFam" id="3.40.50.620:FF:000062">
    <property type="entry name" value="Arginine--tRNA ligase"/>
    <property type="match status" value="1"/>
</dbReference>
<dbReference type="InterPro" id="IPR009080">
    <property type="entry name" value="tRNAsynth_Ia_anticodon-bd"/>
</dbReference>
<evidence type="ECO:0000256" key="6">
    <source>
        <dbReference type="ARBA" id="ARBA00022598"/>
    </source>
</evidence>
<dbReference type="InterPro" id="IPR035684">
    <property type="entry name" value="ArgRS_core"/>
</dbReference>
<evidence type="ECO:0000256" key="3">
    <source>
        <dbReference type="ARBA" id="ARBA00011245"/>
    </source>
</evidence>
<sequence length="544" mass="61601">MKTLKKQLTDGIQKALESLSYPGKDFSLAPPNNPDFGNISSNIALLLANDLKTSPLEIANAIANELQLAVLDHIESITVTPPGFINFFIRNSFFQSSVKSIRKAGNSYGRGIVGRGKTANVEFVSANPTGPLTVGHGRNAVLGDSIANILEWNSYEVTREYYYNDAGRQMHILGQSVEARYFELCGRKSNFPEEGYQGEYIREIARQILDRRGTELGSGSHYFKDDAEKEIFSDIKNSLKRLGIHFDHFANEKTFYENGAIDQFIMELKKKDLIYEKDGATWFRATALGKEKDRVYIKTSGEPTYRVPDTAYHRDKLERKFDLIVDIFGADHADSYPDVLLALQAMGLDTSPIKVLLYQFVTLMRDGQKVRMSTRKANFVTLDELKNDLGADVVRYFFIMRSMNTHLDFDLDLAADQSDKNPVFYLQYAHARICNIIKHGQEKGIKETSSFQDVQLTHEDELNLIRHMVHFPELIETAHDTLEPQNIANYLQELAARFHRFYGQCRVITKNKELSKARLGLVSAVKIILGNGLSILGITAPERM</sequence>
<dbReference type="SUPFAM" id="SSF55190">
    <property type="entry name" value="Arginyl-tRNA synthetase (ArgRS), N-terminal 'additional' domain"/>
    <property type="match status" value="1"/>
</dbReference>
<proteinExistence type="inferred from homology"/>
<dbReference type="InterPro" id="IPR001412">
    <property type="entry name" value="aa-tRNA-synth_I_CS"/>
</dbReference>
<comment type="similarity">
    <text evidence="2">Belongs to the class-I aminoacyl-tRNA synthetase family.</text>
</comment>
<dbReference type="InterPro" id="IPR001278">
    <property type="entry name" value="Arg-tRNA-ligase"/>
</dbReference>
<dbReference type="InterPro" id="IPR005148">
    <property type="entry name" value="Arg-tRNA-synth_N"/>
</dbReference>
<dbReference type="InterPro" id="IPR014729">
    <property type="entry name" value="Rossmann-like_a/b/a_fold"/>
</dbReference>
<keyword evidence="10" id="KW-0030">Aminoacyl-tRNA synthetase</keyword>
<dbReference type="HAMAP" id="MF_00123">
    <property type="entry name" value="Arg_tRNA_synth"/>
    <property type="match status" value="1"/>
</dbReference>
<keyword evidence="5" id="KW-0963">Cytoplasm</keyword>
<evidence type="ECO:0000256" key="2">
    <source>
        <dbReference type="ARBA" id="ARBA00005594"/>
    </source>
</evidence>
<feature type="domain" description="Arginyl tRNA synthetase N-terminal" evidence="13">
    <location>
        <begin position="6"/>
        <end position="89"/>
    </location>
</feature>
<dbReference type="FunFam" id="1.10.730.10:FF:000008">
    <property type="entry name" value="Arginine--tRNA ligase"/>
    <property type="match status" value="1"/>
</dbReference>
<protein>
    <recommendedName>
        <fullName evidence="4">arginine--tRNA ligase</fullName>
        <ecNumber evidence="4">6.1.1.19</ecNumber>
    </recommendedName>
</protein>
<dbReference type="SUPFAM" id="SSF47323">
    <property type="entry name" value="Anticodon-binding domain of a subclass of class I aminoacyl-tRNA synthetases"/>
    <property type="match status" value="1"/>
</dbReference>
<dbReference type="AlphaFoldDB" id="A0A381QQK5"/>
<evidence type="ECO:0000259" key="12">
    <source>
        <dbReference type="SMART" id="SM00836"/>
    </source>
</evidence>
<dbReference type="Gene3D" id="1.10.730.10">
    <property type="entry name" value="Isoleucyl-tRNA Synthetase, Domain 1"/>
    <property type="match status" value="1"/>
</dbReference>
<dbReference type="PRINTS" id="PR01038">
    <property type="entry name" value="TRNASYNTHARG"/>
</dbReference>
<dbReference type="GO" id="GO:0006420">
    <property type="term" value="P:arginyl-tRNA aminoacylation"/>
    <property type="evidence" value="ECO:0007669"/>
    <property type="project" value="InterPro"/>
</dbReference>
<dbReference type="NCBIfam" id="TIGR00456">
    <property type="entry name" value="argS"/>
    <property type="match status" value="1"/>
</dbReference>
<gene>
    <name evidence="14" type="ORF">METZ01_LOCUS34496</name>
</gene>
<dbReference type="GO" id="GO:0005524">
    <property type="term" value="F:ATP binding"/>
    <property type="evidence" value="ECO:0007669"/>
    <property type="project" value="UniProtKB-KW"/>
</dbReference>
<evidence type="ECO:0000256" key="7">
    <source>
        <dbReference type="ARBA" id="ARBA00022741"/>
    </source>
</evidence>
<dbReference type="Gene3D" id="3.40.50.620">
    <property type="entry name" value="HUPs"/>
    <property type="match status" value="1"/>
</dbReference>
<dbReference type="SMART" id="SM00836">
    <property type="entry name" value="DALR_1"/>
    <property type="match status" value="1"/>
</dbReference>
<comment type="subcellular location">
    <subcellularLocation>
        <location evidence="1">Cytoplasm</location>
    </subcellularLocation>
</comment>
<dbReference type="SUPFAM" id="SSF52374">
    <property type="entry name" value="Nucleotidylyl transferase"/>
    <property type="match status" value="1"/>
</dbReference>
<dbReference type="PANTHER" id="PTHR11956:SF5">
    <property type="entry name" value="ARGININE--TRNA LIGASE, CYTOPLASMIC"/>
    <property type="match status" value="1"/>
</dbReference>
<dbReference type="GO" id="GO:0005737">
    <property type="term" value="C:cytoplasm"/>
    <property type="evidence" value="ECO:0007669"/>
    <property type="project" value="UniProtKB-SubCell"/>
</dbReference>
<dbReference type="Pfam" id="PF00750">
    <property type="entry name" value="tRNA-synt_1d"/>
    <property type="match status" value="1"/>
</dbReference>
<organism evidence="14">
    <name type="scientific">marine metagenome</name>
    <dbReference type="NCBI Taxonomy" id="408172"/>
    <lineage>
        <taxon>unclassified sequences</taxon>
        <taxon>metagenomes</taxon>
        <taxon>ecological metagenomes</taxon>
    </lineage>
</organism>
<dbReference type="Pfam" id="PF03485">
    <property type="entry name" value="Arg_tRNA_synt_N"/>
    <property type="match status" value="1"/>
</dbReference>
<keyword evidence="7" id="KW-0547">Nucleotide-binding</keyword>
<evidence type="ECO:0000256" key="8">
    <source>
        <dbReference type="ARBA" id="ARBA00022840"/>
    </source>
</evidence>
<keyword evidence="6" id="KW-0436">Ligase</keyword>
<keyword evidence="8" id="KW-0067">ATP-binding</keyword>
<evidence type="ECO:0000256" key="9">
    <source>
        <dbReference type="ARBA" id="ARBA00022917"/>
    </source>
</evidence>
<reference evidence="14" key="1">
    <citation type="submission" date="2018-05" db="EMBL/GenBank/DDBJ databases">
        <authorList>
            <person name="Lanie J.A."/>
            <person name="Ng W.-L."/>
            <person name="Kazmierczak K.M."/>
            <person name="Andrzejewski T.M."/>
            <person name="Davidsen T.M."/>
            <person name="Wayne K.J."/>
            <person name="Tettelin H."/>
            <person name="Glass J.I."/>
            <person name="Rusch D."/>
            <person name="Podicherti R."/>
            <person name="Tsui H.-C.T."/>
            <person name="Winkler M.E."/>
        </authorList>
    </citation>
    <scope>NUCLEOTIDE SEQUENCE</scope>
</reference>
<comment type="catalytic activity">
    <reaction evidence="11">
        <text>tRNA(Arg) + L-arginine + ATP = L-arginyl-tRNA(Arg) + AMP + diphosphate</text>
        <dbReference type="Rhea" id="RHEA:20301"/>
        <dbReference type="Rhea" id="RHEA-COMP:9658"/>
        <dbReference type="Rhea" id="RHEA-COMP:9673"/>
        <dbReference type="ChEBI" id="CHEBI:30616"/>
        <dbReference type="ChEBI" id="CHEBI:32682"/>
        <dbReference type="ChEBI" id="CHEBI:33019"/>
        <dbReference type="ChEBI" id="CHEBI:78442"/>
        <dbReference type="ChEBI" id="CHEBI:78513"/>
        <dbReference type="ChEBI" id="CHEBI:456215"/>
        <dbReference type="EC" id="6.1.1.19"/>
    </reaction>
</comment>
<dbReference type="InterPro" id="IPR008909">
    <property type="entry name" value="DALR_anticod-bd"/>
</dbReference>
<keyword evidence="9" id="KW-0648">Protein biosynthesis</keyword>